<comment type="caution">
    <text evidence="4">The sequence shown here is derived from an EMBL/GenBank/DDBJ whole genome shotgun (WGS) entry which is preliminary data.</text>
</comment>
<name>A0A5J5G2I6_9BACL</name>
<organism evidence="4 5">
    <name type="scientific">Paenibacillus spiritus</name>
    <dbReference type="NCBI Taxonomy" id="2496557"/>
    <lineage>
        <taxon>Bacteria</taxon>
        <taxon>Bacillati</taxon>
        <taxon>Bacillota</taxon>
        <taxon>Bacilli</taxon>
        <taxon>Bacillales</taxon>
        <taxon>Paenibacillaceae</taxon>
        <taxon>Paenibacillus</taxon>
    </lineage>
</organism>
<accession>A0A5J5G2I6</accession>
<dbReference type="CDD" id="cd04301">
    <property type="entry name" value="NAT_SF"/>
    <property type="match status" value="1"/>
</dbReference>
<evidence type="ECO:0000256" key="1">
    <source>
        <dbReference type="ARBA" id="ARBA00022679"/>
    </source>
</evidence>
<keyword evidence="2" id="KW-0012">Acyltransferase</keyword>
<evidence type="ECO:0000256" key="2">
    <source>
        <dbReference type="ARBA" id="ARBA00023315"/>
    </source>
</evidence>
<dbReference type="PANTHER" id="PTHR43877:SF1">
    <property type="entry name" value="ACETYLTRANSFERASE"/>
    <property type="match status" value="1"/>
</dbReference>
<dbReference type="RefSeq" id="WP_150458922.1">
    <property type="nucleotide sequence ID" value="NZ_VYKK01000020.1"/>
</dbReference>
<keyword evidence="5" id="KW-1185">Reference proteome</keyword>
<evidence type="ECO:0000259" key="3">
    <source>
        <dbReference type="PROSITE" id="PS51186"/>
    </source>
</evidence>
<feature type="domain" description="N-acetyltransferase" evidence="3">
    <location>
        <begin position="1"/>
        <end position="138"/>
    </location>
</feature>
<sequence>MKIREMTAGDYDAACGLWNRTKGMGLSRADSREAIGRFLDRNPGLSLVCETEDGMLAGTALCGHDGRRGYLYHVAMEEAYRGQGWGRRLAEGCLERLRGEGIGKCHLMVVDTNEVGRDFWSGTGWQYRGNILLYSRDA</sequence>
<keyword evidence="1 4" id="KW-0808">Transferase</keyword>
<dbReference type="InterPro" id="IPR050832">
    <property type="entry name" value="Bact_Acetyltransf"/>
</dbReference>
<dbReference type="SUPFAM" id="SSF55729">
    <property type="entry name" value="Acyl-CoA N-acyltransferases (Nat)"/>
    <property type="match status" value="1"/>
</dbReference>
<gene>
    <name evidence="4" type="ORF">F4V43_14265</name>
</gene>
<dbReference type="EMBL" id="VYKK01000020">
    <property type="protein sequence ID" value="KAA9001006.1"/>
    <property type="molecule type" value="Genomic_DNA"/>
</dbReference>
<reference evidence="4 5" key="1">
    <citation type="submission" date="2019-09" db="EMBL/GenBank/DDBJ databases">
        <title>Bacillus ochoae sp. nov., Paenibacillus whitsoniae sp. nov., Paenibacillus spiritus sp. nov. Isolated from the Mars Exploration Rover during spacecraft assembly.</title>
        <authorList>
            <person name="Seuylemezian A."/>
            <person name="Vaishampayan P."/>
        </authorList>
    </citation>
    <scope>NUCLEOTIDE SEQUENCE [LARGE SCALE GENOMIC DNA]</scope>
    <source>
        <strain evidence="4 5">MER_111</strain>
    </source>
</reference>
<dbReference type="PANTHER" id="PTHR43877">
    <property type="entry name" value="AMINOALKYLPHOSPHONATE N-ACETYLTRANSFERASE-RELATED-RELATED"/>
    <property type="match status" value="1"/>
</dbReference>
<dbReference type="Pfam" id="PF00583">
    <property type="entry name" value="Acetyltransf_1"/>
    <property type="match status" value="1"/>
</dbReference>
<evidence type="ECO:0000313" key="4">
    <source>
        <dbReference type="EMBL" id="KAA9001006.1"/>
    </source>
</evidence>
<evidence type="ECO:0000313" key="5">
    <source>
        <dbReference type="Proteomes" id="UP000367750"/>
    </source>
</evidence>
<dbReference type="AlphaFoldDB" id="A0A5J5G2I6"/>
<dbReference type="Gene3D" id="3.40.630.30">
    <property type="match status" value="1"/>
</dbReference>
<dbReference type="OrthoDB" id="1821130at2"/>
<dbReference type="InterPro" id="IPR000182">
    <property type="entry name" value="GNAT_dom"/>
</dbReference>
<dbReference type="Proteomes" id="UP000367750">
    <property type="component" value="Unassembled WGS sequence"/>
</dbReference>
<proteinExistence type="predicted"/>
<protein>
    <submittedName>
        <fullName evidence="4">GNAT family N-acetyltransferase</fullName>
    </submittedName>
</protein>
<dbReference type="InterPro" id="IPR016181">
    <property type="entry name" value="Acyl_CoA_acyltransferase"/>
</dbReference>
<dbReference type="PROSITE" id="PS51186">
    <property type="entry name" value="GNAT"/>
    <property type="match status" value="1"/>
</dbReference>
<dbReference type="GO" id="GO:0016747">
    <property type="term" value="F:acyltransferase activity, transferring groups other than amino-acyl groups"/>
    <property type="evidence" value="ECO:0007669"/>
    <property type="project" value="InterPro"/>
</dbReference>